<dbReference type="PROSITE" id="PS51886">
    <property type="entry name" value="TLDC"/>
    <property type="match status" value="1"/>
</dbReference>
<dbReference type="EMBL" id="CAJNNV010025645">
    <property type="protein sequence ID" value="CAE8615508.1"/>
    <property type="molecule type" value="Genomic_DNA"/>
</dbReference>
<feature type="domain" description="TLDc" evidence="5">
    <location>
        <begin position="135"/>
        <end position="353"/>
    </location>
</feature>
<protein>
    <recommendedName>
        <fullName evidence="4">Oxidation resistance protein 1</fullName>
    </recommendedName>
</protein>
<name>A0A813FP64_POLGL</name>
<comment type="caution">
    <text evidence="6">The sequence shown here is derived from an EMBL/GenBank/DDBJ whole genome shotgun (WGS) entry which is preliminary data.</text>
</comment>
<organism evidence="6 7">
    <name type="scientific">Polarella glacialis</name>
    <name type="common">Dinoflagellate</name>
    <dbReference type="NCBI Taxonomy" id="89957"/>
    <lineage>
        <taxon>Eukaryota</taxon>
        <taxon>Sar</taxon>
        <taxon>Alveolata</taxon>
        <taxon>Dinophyceae</taxon>
        <taxon>Suessiales</taxon>
        <taxon>Suessiaceae</taxon>
        <taxon>Polarella</taxon>
    </lineage>
</organism>
<dbReference type="OrthoDB" id="26679at2759"/>
<keyword evidence="3" id="KW-0496">Mitochondrion</keyword>
<dbReference type="PANTHER" id="PTHR23354">
    <property type="entry name" value="NUCLEOLAR PROTEIN 7/ESTROGEN RECEPTOR COACTIVATOR-RELATED"/>
    <property type="match status" value="1"/>
</dbReference>
<comment type="subcellular location">
    <subcellularLocation>
        <location evidence="1">Mitochondrion</location>
    </subcellularLocation>
</comment>
<dbReference type="Proteomes" id="UP000654075">
    <property type="component" value="Unassembled WGS sequence"/>
</dbReference>
<sequence length="353" mass="38638">TFPSLVGRAPIPPNAFSWTSLTRAIGKMWLLSFGLCRRRANLTSFRQLCRSCFSCQCVRRRLPKEKGDLDDDRDLEASELKVFATPAPSLGNGQDAEELGPGLCPAHHVPSWQIPELVVECSQRPGARIHKGTSLILPEAGGDLLACIVGSLPVLLQIRPRWHLGYSMAVDGVSLRTMYRQLADVGPCVLIVEDSCNGIFGAFLSEGLRPVSQCYGTHECFVFRTPRTAGAWRTEVYGRTAFLPPVVQQDDHTDQSQTGPAQGTGQISFSQEKAEYFEALRKSQGLVMSSSPQSWASVFCNHTGIVVGIDGPALFVDQDLLRGTSWPSAAFCSPSLATAGTDFVVRNLEVWHW</sequence>
<evidence type="ECO:0000313" key="7">
    <source>
        <dbReference type="Proteomes" id="UP000654075"/>
    </source>
</evidence>
<dbReference type="PANTHER" id="PTHR23354:SF62">
    <property type="entry name" value="MUSTARD, ISOFORM V"/>
    <property type="match status" value="1"/>
</dbReference>
<evidence type="ECO:0000259" key="5">
    <source>
        <dbReference type="PROSITE" id="PS51886"/>
    </source>
</evidence>
<keyword evidence="7" id="KW-1185">Reference proteome</keyword>
<evidence type="ECO:0000256" key="1">
    <source>
        <dbReference type="ARBA" id="ARBA00004173"/>
    </source>
</evidence>
<dbReference type="SMART" id="SM00584">
    <property type="entry name" value="TLDc"/>
    <property type="match status" value="1"/>
</dbReference>
<dbReference type="InterPro" id="IPR006571">
    <property type="entry name" value="TLDc_dom"/>
</dbReference>
<gene>
    <name evidence="6" type="ORF">PGLA1383_LOCUS33223</name>
</gene>
<evidence type="ECO:0000313" key="6">
    <source>
        <dbReference type="EMBL" id="CAE8615508.1"/>
    </source>
</evidence>
<accession>A0A813FP64</accession>
<feature type="non-terminal residue" evidence="6">
    <location>
        <position position="353"/>
    </location>
</feature>
<dbReference type="AlphaFoldDB" id="A0A813FP64"/>
<reference evidence="6" key="1">
    <citation type="submission" date="2021-02" db="EMBL/GenBank/DDBJ databases">
        <authorList>
            <person name="Dougan E. K."/>
            <person name="Rhodes N."/>
            <person name="Thang M."/>
            <person name="Chan C."/>
        </authorList>
    </citation>
    <scope>NUCLEOTIDE SEQUENCE</scope>
</reference>
<evidence type="ECO:0000256" key="2">
    <source>
        <dbReference type="ARBA" id="ARBA00009540"/>
    </source>
</evidence>
<evidence type="ECO:0000256" key="3">
    <source>
        <dbReference type="ARBA" id="ARBA00023128"/>
    </source>
</evidence>
<dbReference type="Pfam" id="PF07534">
    <property type="entry name" value="TLD"/>
    <property type="match status" value="2"/>
</dbReference>
<evidence type="ECO:0000256" key="4">
    <source>
        <dbReference type="ARBA" id="ARBA00040604"/>
    </source>
</evidence>
<comment type="similarity">
    <text evidence="2">Belongs to the OXR1 family.</text>
</comment>
<proteinExistence type="inferred from homology"/>
<dbReference type="GO" id="GO:0005739">
    <property type="term" value="C:mitochondrion"/>
    <property type="evidence" value="ECO:0007669"/>
    <property type="project" value="UniProtKB-SubCell"/>
</dbReference>